<sequence length="192" mass="21454">MQEFIKVVENLQWSVQNRNRRPQPPQKQSFRKKPLENGDELWKEVKETCCSTSDRICQKLVERTRQCTVTIWNTALIILRSQFFFSYYIGSLFVTLAPALFPSLSFGSGTTPAVLGAKPTTAALLLALLSETAAVAAAGEKRGRLQIVVAVAVVLKAVQFLFVIEMADKLFAAVGDGLHFYKIIQIRALNNY</sequence>
<reference evidence="3" key="1">
    <citation type="submission" date="2014-03" db="EMBL/GenBank/DDBJ databases">
        <authorList>
            <person name="Aksoy S."/>
            <person name="Warren W."/>
            <person name="Wilson R.K."/>
        </authorList>
    </citation>
    <scope>NUCLEOTIDE SEQUENCE [LARGE SCALE GENOMIC DNA]</scope>
    <source>
        <strain evidence="3">IAEA</strain>
    </source>
</reference>
<name>A0A1B0AEZ9_GLOPL</name>
<keyword evidence="3" id="KW-1185">Reference proteome</keyword>
<dbReference type="AlphaFoldDB" id="A0A1B0AEZ9"/>
<evidence type="ECO:0000313" key="2">
    <source>
        <dbReference type="EnsemblMetazoa" id="GPAI043650-PA"/>
    </source>
</evidence>
<keyword evidence="1" id="KW-0812">Transmembrane</keyword>
<organism evidence="2 3">
    <name type="scientific">Glossina pallidipes</name>
    <name type="common">Tsetse fly</name>
    <dbReference type="NCBI Taxonomy" id="7398"/>
    <lineage>
        <taxon>Eukaryota</taxon>
        <taxon>Metazoa</taxon>
        <taxon>Ecdysozoa</taxon>
        <taxon>Arthropoda</taxon>
        <taxon>Hexapoda</taxon>
        <taxon>Insecta</taxon>
        <taxon>Pterygota</taxon>
        <taxon>Neoptera</taxon>
        <taxon>Endopterygota</taxon>
        <taxon>Diptera</taxon>
        <taxon>Brachycera</taxon>
        <taxon>Muscomorpha</taxon>
        <taxon>Hippoboscoidea</taxon>
        <taxon>Glossinidae</taxon>
        <taxon>Glossina</taxon>
    </lineage>
</organism>
<protein>
    <submittedName>
        <fullName evidence="2">Uncharacterized protein</fullName>
    </submittedName>
</protein>
<evidence type="ECO:0000256" key="1">
    <source>
        <dbReference type="SAM" id="Phobius"/>
    </source>
</evidence>
<dbReference type="VEuPathDB" id="VectorBase:GPAI043650"/>
<dbReference type="Proteomes" id="UP000092445">
    <property type="component" value="Unassembled WGS sequence"/>
</dbReference>
<feature type="transmembrane region" description="Helical" evidence="1">
    <location>
        <begin position="121"/>
        <end position="138"/>
    </location>
</feature>
<reference evidence="2" key="2">
    <citation type="submission" date="2020-05" db="UniProtKB">
        <authorList>
            <consortium name="EnsemblMetazoa"/>
        </authorList>
    </citation>
    <scope>IDENTIFICATION</scope>
    <source>
        <strain evidence="2">IAEA</strain>
    </source>
</reference>
<feature type="transmembrane region" description="Helical" evidence="1">
    <location>
        <begin position="83"/>
        <end position="101"/>
    </location>
</feature>
<keyword evidence="1" id="KW-0472">Membrane</keyword>
<accession>A0A1B0AEZ9</accession>
<keyword evidence="1" id="KW-1133">Transmembrane helix</keyword>
<dbReference type="EnsemblMetazoa" id="GPAI043650-RA">
    <property type="protein sequence ID" value="GPAI043650-PA"/>
    <property type="gene ID" value="GPAI043650"/>
</dbReference>
<proteinExistence type="predicted"/>
<feature type="transmembrane region" description="Helical" evidence="1">
    <location>
        <begin position="145"/>
        <end position="164"/>
    </location>
</feature>
<evidence type="ECO:0000313" key="3">
    <source>
        <dbReference type="Proteomes" id="UP000092445"/>
    </source>
</evidence>